<reference evidence="1" key="1">
    <citation type="submission" date="2019-03" db="EMBL/GenBank/DDBJ databases">
        <title>Single cell metagenomics reveals metabolic interactions within the superorganism composed of flagellate Streblomastix strix and complex community of Bacteroidetes bacteria on its surface.</title>
        <authorList>
            <person name="Treitli S.C."/>
            <person name="Kolisko M."/>
            <person name="Husnik F."/>
            <person name="Keeling P."/>
            <person name="Hampl V."/>
        </authorList>
    </citation>
    <scope>NUCLEOTIDE SEQUENCE</scope>
    <source>
        <strain evidence="1">STM</strain>
    </source>
</reference>
<accession>A0A5J4PXE8</accession>
<protein>
    <submittedName>
        <fullName evidence="1">Uncharacterized protein</fullName>
    </submittedName>
</protein>
<feature type="non-terminal residue" evidence="1">
    <location>
        <position position="1"/>
    </location>
</feature>
<comment type="caution">
    <text evidence="1">The sequence shown here is derived from an EMBL/GenBank/DDBJ whole genome shotgun (WGS) entry which is preliminary data.</text>
</comment>
<organism evidence="1">
    <name type="scientific">termite gut metagenome</name>
    <dbReference type="NCBI Taxonomy" id="433724"/>
    <lineage>
        <taxon>unclassified sequences</taxon>
        <taxon>metagenomes</taxon>
        <taxon>organismal metagenomes</taxon>
    </lineage>
</organism>
<dbReference type="AlphaFoldDB" id="A0A5J4PXE8"/>
<proteinExistence type="predicted"/>
<dbReference type="EMBL" id="SNRY01005944">
    <property type="protein sequence ID" value="KAA6313722.1"/>
    <property type="molecule type" value="Genomic_DNA"/>
</dbReference>
<sequence>FFGRGNNDRIHGIQILTVNYETYSYRHSRIQY</sequence>
<evidence type="ECO:0000313" key="1">
    <source>
        <dbReference type="EMBL" id="KAA6313722.1"/>
    </source>
</evidence>
<name>A0A5J4PXE8_9ZZZZ</name>
<gene>
    <name evidence="1" type="ORF">EZS27_035551</name>
</gene>